<evidence type="ECO:0000313" key="2">
    <source>
        <dbReference type="Proteomes" id="UP001160148"/>
    </source>
</evidence>
<reference evidence="1 2" key="1">
    <citation type="submission" date="2023-01" db="EMBL/GenBank/DDBJ databases">
        <authorList>
            <person name="Whitehead M."/>
        </authorList>
    </citation>
    <scope>NUCLEOTIDE SEQUENCE [LARGE SCALE GENOMIC DNA]</scope>
</reference>
<sequence>MLHIIINGRKIDNPELCEKNYNDVGVQETEVLEITNFSTNVTPLPNADCTKQTNNCGLNLIAPIEYVNIVFEKLKDEFDHEIIESKSNSKSQIKTRFLQCCGKMTWTLKWLLVATTVRLP</sequence>
<gene>
    <name evidence="1" type="ORF">MEUPH1_LOCUS26711</name>
</gene>
<dbReference type="EMBL" id="CARXXK010001085">
    <property type="protein sequence ID" value="CAI6372898.1"/>
    <property type="molecule type" value="Genomic_DNA"/>
</dbReference>
<proteinExistence type="predicted"/>
<name>A0AAV0XXK6_9HEMI</name>
<protein>
    <submittedName>
        <fullName evidence="1">Uncharacterized protein</fullName>
    </submittedName>
</protein>
<dbReference type="AlphaFoldDB" id="A0AAV0XXK6"/>
<evidence type="ECO:0000313" key="1">
    <source>
        <dbReference type="EMBL" id="CAI6372898.1"/>
    </source>
</evidence>
<keyword evidence="2" id="KW-1185">Reference proteome</keyword>
<accession>A0AAV0XXK6</accession>
<organism evidence="1 2">
    <name type="scientific">Macrosiphum euphorbiae</name>
    <name type="common">potato aphid</name>
    <dbReference type="NCBI Taxonomy" id="13131"/>
    <lineage>
        <taxon>Eukaryota</taxon>
        <taxon>Metazoa</taxon>
        <taxon>Ecdysozoa</taxon>
        <taxon>Arthropoda</taxon>
        <taxon>Hexapoda</taxon>
        <taxon>Insecta</taxon>
        <taxon>Pterygota</taxon>
        <taxon>Neoptera</taxon>
        <taxon>Paraneoptera</taxon>
        <taxon>Hemiptera</taxon>
        <taxon>Sternorrhyncha</taxon>
        <taxon>Aphidomorpha</taxon>
        <taxon>Aphidoidea</taxon>
        <taxon>Aphididae</taxon>
        <taxon>Macrosiphini</taxon>
        <taxon>Macrosiphum</taxon>
    </lineage>
</organism>
<comment type="caution">
    <text evidence="1">The sequence shown here is derived from an EMBL/GenBank/DDBJ whole genome shotgun (WGS) entry which is preliminary data.</text>
</comment>
<dbReference type="Proteomes" id="UP001160148">
    <property type="component" value="Unassembled WGS sequence"/>
</dbReference>